<proteinExistence type="predicted"/>
<keyword evidence="2" id="KW-1185">Reference proteome</keyword>
<name>A0AAY4BVB8_9TELE</name>
<evidence type="ECO:0000313" key="2">
    <source>
        <dbReference type="Proteomes" id="UP000694580"/>
    </source>
</evidence>
<dbReference type="AlphaFoldDB" id="A0AAY4BVB8"/>
<dbReference type="Proteomes" id="UP000694580">
    <property type="component" value="Chromosome 11"/>
</dbReference>
<reference evidence="1" key="3">
    <citation type="submission" date="2025-09" db="UniProtKB">
        <authorList>
            <consortium name="Ensembl"/>
        </authorList>
    </citation>
    <scope>IDENTIFICATION</scope>
</reference>
<reference evidence="1" key="2">
    <citation type="submission" date="2025-08" db="UniProtKB">
        <authorList>
            <consortium name="Ensembl"/>
        </authorList>
    </citation>
    <scope>IDENTIFICATION</scope>
</reference>
<sequence>MSDPALGLPLLLDLLNEFKKISGYKVNFQKSERTLRNAHYKFKYLGIWVTAKLKDLYKANYQLLLSSLNRDLERMQFVIIL</sequence>
<reference evidence="1 2" key="1">
    <citation type="submission" date="2020-06" db="EMBL/GenBank/DDBJ databases">
        <authorList>
            <consortium name="Wellcome Sanger Institute Data Sharing"/>
        </authorList>
    </citation>
    <scope>NUCLEOTIDE SEQUENCE [LARGE SCALE GENOMIC DNA]</scope>
</reference>
<dbReference type="Ensembl" id="ENSDCDT00010030299.1">
    <property type="protein sequence ID" value="ENSDCDP00010024517.1"/>
    <property type="gene ID" value="ENSDCDG00010015502.1"/>
</dbReference>
<organism evidence="1 2">
    <name type="scientific">Denticeps clupeoides</name>
    <name type="common">denticle herring</name>
    <dbReference type="NCBI Taxonomy" id="299321"/>
    <lineage>
        <taxon>Eukaryota</taxon>
        <taxon>Metazoa</taxon>
        <taxon>Chordata</taxon>
        <taxon>Craniata</taxon>
        <taxon>Vertebrata</taxon>
        <taxon>Euteleostomi</taxon>
        <taxon>Actinopterygii</taxon>
        <taxon>Neopterygii</taxon>
        <taxon>Teleostei</taxon>
        <taxon>Clupei</taxon>
        <taxon>Clupeiformes</taxon>
        <taxon>Denticipitoidei</taxon>
        <taxon>Denticipitidae</taxon>
        <taxon>Denticeps</taxon>
    </lineage>
</organism>
<accession>A0AAY4BVB8</accession>
<evidence type="ECO:0008006" key="3">
    <source>
        <dbReference type="Google" id="ProtNLM"/>
    </source>
</evidence>
<evidence type="ECO:0000313" key="1">
    <source>
        <dbReference type="Ensembl" id="ENSDCDP00010024517.1"/>
    </source>
</evidence>
<protein>
    <recommendedName>
        <fullName evidence="3">Reverse transcriptase</fullName>
    </recommendedName>
</protein>